<feature type="region of interest" description="Disordered" evidence="13">
    <location>
        <begin position="118"/>
        <end position="164"/>
    </location>
</feature>
<dbReference type="Proteomes" id="UP000799766">
    <property type="component" value="Unassembled WGS sequence"/>
</dbReference>
<evidence type="ECO:0000259" key="14">
    <source>
        <dbReference type="Pfam" id="PF04757"/>
    </source>
</evidence>
<evidence type="ECO:0000256" key="8">
    <source>
        <dbReference type="ARBA" id="ARBA00022833"/>
    </source>
</evidence>
<comment type="pathway">
    <text evidence="2">Protein modification; protein ubiquitination.</text>
</comment>
<dbReference type="OrthoDB" id="1701437at2759"/>
<comment type="similarity">
    <text evidence="3">Belongs to the pex2/pex10/pex12 family.</text>
</comment>
<comment type="subcellular location">
    <subcellularLocation>
        <location evidence="1">Peroxisome membrane</location>
        <topology evidence="1">Multi-pass membrane protein</topology>
    </subcellularLocation>
</comment>
<sequence>MAAALRAALFKLTVWDHDASYGAALQGLRYVDARAPRGVEERKRPGGWQKGVYGLVSVGGRYAWSKWEDWLLDQESGYGEVGLVLCCCCSLTPSSAQLFIFLHNTRLLTLSVSARSRSLPSSAAPPASRTSPAPPTPSPPSPPSASSSSTAATGRCSTALSASA</sequence>
<evidence type="ECO:0000256" key="5">
    <source>
        <dbReference type="ARBA" id="ARBA00022692"/>
    </source>
</evidence>
<evidence type="ECO:0000256" key="13">
    <source>
        <dbReference type="SAM" id="MobiDB-lite"/>
    </source>
</evidence>
<proteinExistence type="inferred from homology"/>
<dbReference type="EMBL" id="MU001678">
    <property type="protein sequence ID" value="KAF2458406.1"/>
    <property type="molecule type" value="Genomic_DNA"/>
</dbReference>
<evidence type="ECO:0000256" key="11">
    <source>
        <dbReference type="ARBA" id="ARBA00023136"/>
    </source>
</evidence>
<reference evidence="15" key="1">
    <citation type="journal article" date="2020" name="Stud. Mycol.">
        <title>101 Dothideomycetes genomes: a test case for predicting lifestyles and emergence of pathogens.</title>
        <authorList>
            <person name="Haridas S."/>
            <person name="Albert R."/>
            <person name="Binder M."/>
            <person name="Bloem J."/>
            <person name="Labutti K."/>
            <person name="Salamov A."/>
            <person name="Andreopoulos B."/>
            <person name="Baker S."/>
            <person name="Barry K."/>
            <person name="Bills G."/>
            <person name="Bluhm B."/>
            <person name="Cannon C."/>
            <person name="Castanera R."/>
            <person name="Culley D."/>
            <person name="Daum C."/>
            <person name="Ezra D."/>
            <person name="Gonzalez J."/>
            <person name="Henrissat B."/>
            <person name="Kuo A."/>
            <person name="Liang C."/>
            <person name="Lipzen A."/>
            <person name="Lutzoni F."/>
            <person name="Magnuson J."/>
            <person name="Mondo S."/>
            <person name="Nolan M."/>
            <person name="Ohm R."/>
            <person name="Pangilinan J."/>
            <person name="Park H.-J."/>
            <person name="Ramirez L."/>
            <person name="Alfaro M."/>
            <person name="Sun H."/>
            <person name="Tritt A."/>
            <person name="Yoshinaga Y."/>
            <person name="Zwiers L.-H."/>
            <person name="Turgeon B."/>
            <person name="Goodwin S."/>
            <person name="Spatafora J."/>
            <person name="Crous P."/>
            <person name="Grigoriev I."/>
        </authorList>
    </citation>
    <scope>NUCLEOTIDE SEQUENCE</scope>
    <source>
        <strain evidence="15">ATCC 16933</strain>
    </source>
</reference>
<protein>
    <recommendedName>
        <fullName evidence="14">Pex N-terminal domain-containing protein</fullName>
    </recommendedName>
</protein>
<dbReference type="GO" id="GO:0016562">
    <property type="term" value="P:protein import into peroxisome matrix, receptor recycling"/>
    <property type="evidence" value="ECO:0007669"/>
    <property type="project" value="UniProtKB-ARBA"/>
</dbReference>
<evidence type="ECO:0000256" key="4">
    <source>
        <dbReference type="ARBA" id="ARBA00022448"/>
    </source>
</evidence>
<dbReference type="GO" id="GO:0005778">
    <property type="term" value="C:peroxisomal membrane"/>
    <property type="evidence" value="ECO:0007669"/>
    <property type="project" value="UniProtKB-SubCell"/>
</dbReference>
<feature type="compositionally biased region" description="Polar residues" evidence="13">
    <location>
        <begin position="155"/>
        <end position="164"/>
    </location>
</feature>
<feature type="compositionally biased region" description="Low complexity" evidence="13">
    <location>
        <begin position="118"/>
        <end position="131"/>
    </location>
</feature>
<accession>A0A6A6P348</accession>
<dbReference type="AlphaFoldDB" id="A0A6A6P348"/>
<keyword evidence="11" id="KW-0472">Membrane</keyword>
<keyword evidence="4" id="KW-0813">Transport</keyword>
<feature type="compositionally biased region" description="Pro residues" evidence="13">
    <location>
        <begin position="132"/>
        <end position="143"/>
    </location>
</feature>
<evidence type="ECO:0000313" key="15">
    <source>
        <dbReference type="EMBL" id="KAF2458406.1"/>
    </source>
</evidence>
<evidence type="ECO:0000313" key="16">
    <source>
        <dbReference type="Proteomes" id="UP000799766"/>
    </source>
</evidence>
<evidence type="ECO:0000256" key="3">
    <source>
        <dbReference type="ARBA" id="ARBA00008704"/>
    </source>
</evidence>
<dbReference type="Pfam" id="PF04757">
    <property type="entry name" value="Pex2_Pex12"/>
    <property type="match status" value="1"/>
</dbReference>
<organism evidence="15 16">
    <name type="scientific">Lineolata rhizophorae</name>
    <dbReference type="NCBI Taxonomy" id="578093"/>
    <lineage>
        <taxon>Eukaryota</taxon>
        <taxon>Fungi</taxon>
        <taxon>Dikarya</taxon>
        <taxon>Ascomycota</taxon>
        <taxon>Pezizomycotina</taxon>
        <taxon>Dothideomycetes</taxon>
        <taxon>Dothideomycetes incertae sedis</taxon>
        <taxon>Lineolatales</taxon>
        <taxon>Lineolataceae</taxon>
        <taxon>Lineolata</taxon>
    </lineage>
</organism>
<dbReference type="GO" id="GO:0016567">
    <property type="term" value="P:protein ubiquitination"/>
    <property type="evidence" value="ECO:0007669"/>
    <property type="project" value="UniProtKB-ARBA"/>
</dbReference>
<keyword evidence="8" id="KW-0862">Zinc</keyword>
<evidence type="ECO:0000256" key="12">
    <source>
        <dbReference type="ARBA" id="ARBA00023140"/>
    </source>
</evidence>
<evidence type="ECO:0000256" key="1">
    <source>
        <dbReference type="ARBA" id="ARBA00004585"/>
    </source>
</evidence>
<feature type="domain" description="Pex N-terminal" evidence="14">
    <location>
        <begin position="3"/>
        <end position="71"/>
    </location>
</feature>
<evidence type="ECO:0000256" key="6">
    <source>
        <dbReference type="ARBA" id="ARBA00022723"/>
    </source>
</evidence>
<evidence type="ECO:0000256" key="10">
    <source>
        <dbReference type="ARBA" id="ARBA00022989"/>
    </source>
</evidence>
<evidence type="ECO:0000256" key="9">
    <source>
        <dbReference type="ARBA" id="ARBA00022927"/>
    </source>
</evidence>
<name>A0A6A6P348_9PEZI</name>
<keyword evidence="16" id="KW-1185">Reference proteome</keyword>
<evidence type="ECO:0000256" key="7">
    <source>
        <dbReference type="ARBA" id="ARBA00022771"/>
    </source>
</evidence>
<gene>
    <name evidence="15" type="ORF">BDY21DRAFT_342428</name>
</gene>
<keyword evidence="5" id="KW-0812">Transmembrane</keyword>
<dbReference type="InterPro" id="IPR006845">
    <property type="entry name" value="Pex_N"/>
</dbReference>
<evidence type="ECO:0000256" key="2">
    <source>
        <dbReference type="ARBA" id="ARBA00004906"/>
    </source>
</evidence>
<keyword evidence="7" id="KW-0863">Zinc-finger</keyword>
<dbReference type="GO" id="GO:0008270">
    <property type="term" value="F:zinc ion binding"/>
    <property type="evidence" value="ECO:0007669"/>
    <property type="project" value="UniProtKB-KW"/>
</dbReference>
<keyword evidence="12" id="KW-0576">Peroxisome</keyword>
<keyword evidence="9" id="KW-0653">Protein transport</keyword>
<keyword evidence="6" id="KW-0479">Metal-binding</keyword>
<keyword evidence="10" id="KW-1133">Transmembrane helix</keyword>